<protein>
    <submittedName>
        <fullName evidence="1">Uncharacterized protein</fullName>
    </submittedName>
</protein>
<sequence length="76" mass="8281">MDSVLIILLADDAKLDSTAAVFRGGLASGQCKFADETACYRLRTCQQSCVREHIWRRLVGVGVSPQSEFVATAYIA</sequence>
<organism evidence="1 2">
    <name type="scientific">Lasius platythorax</name>
    <dbReference type="NCBI Taxonomy" id="488582"/>
    <lineage>
        <taxon>Eukaryota</taxon>
        <taxon>Metazoa</taxon>
        <taxon>Ecdysozoa</taxon>
        <taxon>Arthropoda</taxon>
        <taxon>Hexapoda</taxon>
        <taxon>Insecta</taxon>
        <taxon>Pterygota</taxon>
        <taxon>Neoptera</taxon>
        <taxon>Endopterygota</taxon>
        <taxon>Hymenoptera</taxon>
        <taxon>Apocrita</taxon>
        <taxon>Aculeata</taxon>
        <taxon>Formicoidea</taxon>
        <taxon>Formicidae</taxon>
        <taxon>Formicinae</taxon>
        <taxon>Lasius</taxon>
        <taxon>Lasius</taxon>
    </lineage>
</organism>
<name>A0AAV2P4H4_9HYME</name>
<evidence type="ECO:0000313" key="2">
    <source>
        <dbReference type="Proteomes" id="UP001497644"/>
    </source>
</evidence>
<evidence type="ECO:0000313" key="1">
    <source>
        <dbReference type="EMBL" id="CAL1686696.1"/>
    </source>
</evidence>
<keyword evidence="2" id="KW-1185">Reference proteome</keyword>
<proteinExistence type="predicted"/>
<dbReference type="EMBL" id="OZ034830">
    <property type="protein sequence ID" value="CAL1686696.1"/>
    <property type="molecule type" value="Genomic_DNA"/>
</dbReference>
<reference evidence="1" key="1">
    <citation type="submission" date="2024-04" db="EMBL/GenBank/DDBJ databases">
        <authorList>
            <consortium name="Molecular Ecology Group"/>
        </authorList>
    </citation>
    <scope>NUCLEOTIDE SEQUENCE</scope>
</reference>
<dbReference type="Proteomes" id="UP001497644">
    <property type="component" value="Chromosome 7"/>
</dbReference>
<accession>A0AAV2P4H4</accession>
<dbReference type="AlphaFoldDB" id="A0AAV2P4H4"/>
<gene>
    <name evidence="1" type="ORF">LPLAT_LOCUS12040</name>
</gene>